<reference evidence="25 26" key="1">
    <citation type="submission" date="2019-01" db="EMBL/GenBank/DDBJ databases">
        <title>Draft Genome and Complete Hox-Cluster Characterization of the Sterlet Sturgeon (Acipenser ruthenus).</title>
        <authorList>
            <person name="Wei Q."/>
        </authorList>
    </citation>
    <scope>NUCLEOTIDE SEQUENCE [LARGE SCALE GENOMIC DNA]</scope>
    <source>
        <strain evidence="25">WHYD16114868_AA</strain>
        <tissue evidence="25">Blood</tissue>
    </source>
</reference>
<evidence type="ECO:0000313" key="26">
    <source>
        <dbReference type="Proteomes" id="UP000289886"/>
    </source>
</evidence>
<dbReference type="EC" id="2.7.1.107" evidence="22"/>
<dbReference type="Pfam" id="PF00609">
    <property type="entry name" value="DAGK_acc"/>
    <property type="match status" value="1"/>
</dbReference>
<keyword evidence="13 20" id="KW-0040">ANK repeat</keyword>
<dbReference type="PROSITE" id="PS50146">
    <property type="entry name" value="DAGK"/>
    <property type="match status" value="1"/>
</dbReference>
<evidence type="ECO:0000256" key="16">
    <source>
        <dbReference type="ARBA" id="ARBA00023128"/>
    </source>
</evidence>
<dbReference type="PROSITE" id="PS50297">
    <property type="entry name" value="ANK_REP_REGION"/>
    <property type="match status" value="2"/>
</dbReference>
<dbReference type="InterPro" id="IPR036770">
    <property type="entry name" value="Ankyrin_rpt-contain_sf"/>
</dbReference>
<dbReference type="PANTHER" id="PTHR11255:SF92">
    <property type="entry name" value="DIACYLGLYCEROL KINASE IOTA"/>
    <property type="match status" value="1"/>
</dbReference>
<comment type="pathway">
    <text evidence="2">Lipid metabolism; glycerolipid metabolism.</text>
</comment>
<evidence type="ECO:0000256" key="14">
    <source>
        <dbReference type="ARBA" id="ARBA00023098"/>
    </source>
</evidence>
<comment type="subcellular location">
    <subcellularLocation>
        <location evidence="1">Mitochondrion matrix</location>
        <location evidence="1">Mitochondrion nucleoid</location>
    </subcellularLocation>
</comment>
<keyword evidence="9 22" id="KW-0418">Kinase</keyword>
<dbReference type="SMART" id="SM00045">
    <property type="entry name" value="DAGKa"/>
    <property type="match status" value="1"/>
</dbReference>
<dbReference type="InterPro" id="IPR023210">
    <property type="entry name" value="NADP_OxRdtase_dom"/>
</dbReference>
<dbReference type="EMBL" id="SCEB01214404">
    <property type="protein sequence ID" value="RXM35498.1"/>
    <property type="molecule type" value="Genomic_DNA"/>
</dbReference>
<comment type="caution">
    <text evidence="25">The sequence shown here is derived from an EMBL/GenBank/DDBJ whole genome shotgun (WGS) entry which is preliminary data.</text>
</comment>
<dbReference type="SUPFAM" id="SSF51430">
    <property type="entry name" value="NAD(P)-linked oxidoreductase"/>
    <property type="match status" value="1"/>
</dbReference>
<dbReference type="FunFam" id="3.20.20.100:FF:000002">
    <property type="entry name" value="2,5-diketo-D-gluconic acid reductase A"/>
    <property type="match status" value="1"/>
</dbReference>
<dbReference type="InterPro" id="IPR047487">
    <property type="entry name" value="C1_DGKiota_rpt2"/>
</dbReference>
<keyword evidence="6" id="KW-0235">DNA replication</keyword>
<dbReference type="PROSITE" id="PS00063">
    <property type="entry name" value="ALDOKETO_REDUCTASE_3"/>
    <property type="match status" value="1"/>
</dbReference>
<accession>A0A444UK62</accession>
<dbReference type="PANTHER" id="PTHR11255">
    <property type="entry name" value="DIACYLGLYCEROL KINASE"/>
    <property type="match status" value="1"/>
</dbReference>
<dbReference type="Pfam" id="PF00781">
    <property type="entry name" value="DAGK_cat"/>
    <property type="match status" value="1"/>
</dbReference>
<dbReference type="Gene3D" id="1.25.40.20">
    <property type="entry name" value="Ankyrin repeat-containing domain"/>
    <property type="match status" value="1"/>
</dbReference>
<dbReference type="PROSITE" id="PS50088">
    <property type="entry name" value="ANK_REPEAT"/>
    <property type="match status" value="2"/>
</dbReference>
<dbReference type="GO" id="GO:0006260">
    <property type="term" value="P:DNA replication"/>
    <property type="evidence" value="ECO:0007669"/>
    <property type="project" value="UniProtKB-KW"/>
</dbReference>
<dbReference type="Gene3D" id="3.20.20.100">
    <property type="entry name" value="NADP-dependent oxidoreductase domain"/>
    <property type="match status" value="1"/>
</dbReference>
<comment type="similarity">
    <text evidence="4 22">Belongs to the eukaryotic diacylglycerol kinase family.</text>
</comment>
<dbReference type="FunFam" id="2.40.50.140:FF:000129">
    <property type="entry name" value="Single-stranded DNA-binding protein 1, mitochondrial"/>
    <property type="match status" value="1"/>
</dbReference>
<dbReference type="SUPFAM" id="SSF111331">
    <property type="entry name" value="NAD kinase/diacylglycerol kinase-like"/>
    <property type="match status" value="1"/>
</dbReference>
<dbReference type="Gene3D" id="3.40.50.10330">
    <property type="entry name" value="Probable inorganic polyphosphate/atp-NAD kinase, domain 1"/>
    <property type="match status" value="1"/>
</dbReference>
<protein>
    <recommendedName>
        <fullName evidence="22">Diacylglycerol kinase</fullName>
        <shortName evidence="22">DAG kinase</shortName>
        <ecNumber evidence="22">2.7.1.107</ecNumber>
    </recommendedName>
</protein>
<dbReference type="Pfam" id="PF23578">
    <property type="entry name" value="DGKI"/>
    <property type="match status" value="1"/>
</dbReference>
<dbReference type="CDD" id="cd20896">
    <property type="entry name" value="C1_DGKiota_rpt2"/>
    <property type="match status" value="1"/>
</dbReference>
<dbReference type="InterPro" id="IPR000756">
    <property type="entry name" value="Diacylglycerol_kin_accessory"/>
</dbReference>
<proteinExistence type="inferred from homology"/>
<evidence type="ECO:0000256" key="10">
    <source>
        <dbReference type="ARBA" id="ARBA00022840"/>
    </source>
</evidence>
<comment type="catalytic activity">
    <reaction evidence="18">
        <text>1,2-di-(9Z-octadecenoyl)-sn-glycerol + ATP = 1,2-di-(9Z-octadecenoyl)-sn-glycero-3-phosphate + ADP + H(+)</text>
        <dbReference type="Rhea" id="RHEA:40327"/>
        <dbReference type="ChEBI" id="CHEBI:15378"/>
        <dbReference type="ChEBI" id="CHEBI:30616"/>
        <dbReference type="ChEBI" id="CHEBI:52333"/>
        <dbReference type="ChEBI" id="CHEBI:74546"/>
        <dbReference type="ChEBI" id="CHEBI:456216"/>
    </reaction>
    <physiologicalReaction direction="left-to-right" evidence="18">
        <dbReference type="Rhea" id="RHEA:40328"/>
    </physiologicalReaction>
</comment>
<evidence type="ECO:0000256" key="11">
    <source>
        <dbReference type="ARBA" id="ARBA00022946"/>
    </source>
</evidence>
<dbReference type="InterPro" id="IPR037607">
    <property type="entry name" value="DGK"/>
</dbReference>
<comment type="similarity">
    <text evidence="3">Belongs to the aldo/keto reductase family.</text>
</comment>
<keyword evidence="26" id="KW-1185">Reference proteome</keyword>
<dbReference type="SUPFAM" id="SSF48403">
    <property type="entry name" value="Ankyrin repeat"/>
    <property type="match status" value="1"/>
</dbReference>
<dbReference type="GO" id="GO:0005524">
    <property type="term" value="F:ATP binding"/>
    <property type="evidence" value="ECO:0007669"/>
    <property type="project" value="UniProtKB-KW"/>
</dbReference>
<keyword evidence="10 22" id="KW-0067">ATP-binding</keyword>
<dbReference type="InterPro" id="IPR002219">
    <property type="entry name" value="PKC_DAG/PE"/>
</dbReference>
<keyword evidence="16" id="KW-0496">Mitochondrion</keyword>
<dbReference type="SMART" id="SM00109">
    <property type="entry name" value="C1"/>
    <property type="match status" value="2"/>
</dbReference>
<dbReference type="GO" id="GO:0098978">
    <property type="term" value="C:glutamatergic synapse"/>
    <property type="evidence" value="ECO:0007669"/>
    <property type="project" value="TreeGrafter"/>
</dbReference>
<dbReference type="UniPathway" id="UPA00230"/>
<dbReference type="GO" id="GO:0016616">
    <property type="term" value="F:oxidoreductase activity, acting on the CH-OH group of donors, NAD or NADP as acceptor"/>
    <property type="evidence" value="ECO:0007669"/>
    <property type="project" value="UniProtKB-ARBA"/>
</dbReference>
<evidence type="ECO:0000259" key="24">
    <source>
        <dbReference type="PROSITE" id="PS50146"/>
    </source>
</evidence>
<dbReference type="InterPro" id="IPR016064">
    <property type="entry name" value="NAD/diacylglycerol_kinase_sf"/>
</dbReference>
<dbReference type="NCBIfam" id="TIGR00621">
    <property type="entry name" value="ssb"/>
    <property type="match status" value="1"/>
</dbReference>
<dbReference type="InterPro" id="IPR001206">
    <property type="entry name" value="Diacylglycerol_kinase_cat_dom"/>
</dbReference>
<sequence>MSLTAERHSVPLNDGNTMPLMGIGTYADPKTTPKGLGYESVKLAIDVGYRHIDGALVYFNEHEVGQAIREKIAEGKVKREDIFYCGKLWNTFHPPELVRPTLERTLKTLQLDYVDLYVVELPMAFKAMEACKDAGLTKSIGVSNFNRRQLELILNKPGLKYRPVSNQVECHPYFTQPKLLEYCRQKDIVILGYSPLGTSRDESWVNLTNPPLLKDDLLISIGKKYNKTAAQIALLFNVQRGVGVIPKSFNPDRIKENFQIFDFSLTENEMKAIEGLNTNVRFVELKIFLECLIVNLKPELAMDNPLERNTAMFRRASVQVFRQYVRHQSNEMNSLILERSLTKTPQLFHKDTLPPSPITKPLHPQQATAFTLTLVLAFPAMNRVQLLGRVGQDPVMRQVEGRNPVTIFSMATNEMWRSGEGDTTSTGDVSQKTTWHRISVFRPGLRDVAYQYVKKGARVLVEGKLDYGEYVDKNNVRRQATTIIAGECGHPVALFRHGKRVKGDRKVHVMKDLSCLFGFLKGVSFAAFFVPLQHFSELLDDFSQDAILGQLLSDPFLSDRSEAMETEEEKPASPSPPHIQTEHSYSLSGDSRPQSPLTHLPGEGGREQGDEDSECWPMESPEKELKMEPLLCDPTSLLPALTLSLAASSQTQSPALAVPILLTTPPQVTIANQRNDAHEKVLPKIKLEPHEVDKFLNLSPKVRSRSLLGYEERSALEELHPSVLSVEYTEAWDRQKDTGPRYTAQAQEPDSHAEYLSSNDTQTEKSILIDLHPHRKAISRSGLQHLAPIQLPFPSLTNGPAKELRTTVDWSENALNGDHLWLETNCSGDLCYLGEETCVVRIAKSAPRKKCAACKIVVHTACMEQLEKQNIVRHHWVHRRRQDGKCKQCGKSFQQKFSFHSKEIVAISCSWCKQAFHNKVTCFMLHQIEEPCSLGGHAGVIVPPSWIIKVKKPQEAKWRPFLIKPLPSPLMKPVLVFVNPKSGGNQGTKVFQMFMWFLNPRQVFDLSQGSPREALELYRKVPNLRILACGGDGTVGWILSALDELQLNPPPPVAVLPLGTGNDLARTLNWGGGYTDEPVSKILCHVEDGNIVQLDRWNLEVTRAQDDQEEGSQKLPLSVFNNYFSLGFDAHVTLEFHESREANPEKFNSRFRNKMFYAGCDGTDLTPKIQELKFQCIVFLNIPRYCAGTMPWGNTGDHRDFEPQRHDDGCIEVIGFTMASLAALQVGGHGERLHQCREVTLTTFKTVPVQVDGEPCRLAPSTLRISLRNQANMVQKSKRRTSVPLLNDPHSVPDRLRVRVNRISLQDYKALQFDKERLREVSIPVGIIVVRGDCDLETCRLYIDRLQEDIHPAFSSTHRVHYQVFTSLFVQSTSGDLFYRIDRAQEHLHFVTEISQDEIFILEPESLGQQPGGNTPGMPDLVVEPCSGIPLHFPPRMSELWNGSVRKRIVSDSGVLHSATRRENQERQSEDWDTQGLRTPVTPEEQALLQAAVCGDLQKFSEICQRGISLMVRSSNGCSALHLAAQHGHREIVTLILEHCSMTLLDIGDSEMGDTALHKAAYHRQHSVCRLLIDAGASLIKPDFQGKTPKDKAQAAGDSDLASYLESRQQYRIITHEDLETAV</sequence>
<dbReference type="InterPro" id="IPR020471">
    <property type="entry name" value="AKR"/>
</dbReference>
<evidence type="ECO:0000256" key="3">
    <source>
        <dbReference type="ARBA" id="ARBA00007905"/>
    </source>
</evidence>
<evidence type="ECO:0000256" key="21">
    <source>
        <dbReference type="PROSITE-ProRule" id="PRU00252"/>
    </source>
</evidence>
<dbReference type="InterPro" id="IPR012340">
    <property type="entry name" value="NA-bd_OB-fold"/>
</dbReference>
<dbReference type="Pfam" id="PF00436">
    <property type="entry name" value="SSB"/>
    <property type="match status" value="1"/>
</dbReference>
<dbReference type="GO" id="GO:0003697">
    <property type="term" value="F:single-stranded DNA binding"/>
    <property type="evidence" value="ECO:0007669"/>
    <property type="project" value="InterPro"/>
</dbReference>
<evidence type="ECO:0000256" key="4">
    <source>
        <dbReference type="ARBA" id="ARBA00009280"/>
    </source>
</evidence>
<evidence type="ECO:0000256" key="13">
    <source>
        <dbReference type="ARBA" id="ARBA00023043"/>
    </source>
</evidence>
<evidence type="ECO:0000256" key="2">
    <source>
        <dbReference type="ARBA" id="ARBA00005175"/>
    </source>
</evidence>
<keyword evidence="11" id="KW-0809">Transit peptide</keyword>
<dbReference type="Gene3D" id="2.60.200.40">
    <property type="match status" value="1"/>
</dbReference>
<comment type="catalytic activity">
    <reaction evidence="19">
        <text>a 1,2-diacyl-sn-glycerol + ATP = a 1,2-diacyl-sn-glycero-3-phosphate + ADP + H(+)</text>
        <dbReference type="Rhea" id="RHEA:10272"/>
        <dbReference type="ChEBI" id="CHEBI:15378"/>
        <dbReference type="ChEBI" id="CHEBI:17815"/>
        <dbReference type="ChEBI" id="CHEBI:30616"/>
        <dbReference type="ChEBI" id="CHEBI:58608"/>
        <dbReference type="ChEBI" id="CHEBI:456216"/>
        <dbReference type="EC" id="2.7.1.107"/>
    </reaction>
    <physiologicalReaction direction="left-to-right" evidence="19">
        <dbReference type="Rhea" id="RHEA:10273"/>
    </physiologicalReaction>
</comment>
<evidence type="ECO:0000256" key="6">
    <source>
        <dbReference type="ARBA" id="ARBA00022705"/>
    </source>
</evidence>
<evidence type="ECO:0000256" key="23">
    <source>
        <dbReference type="SAM" id="MobiDB-lite"/>
    </source>
</evidence>
<dbReference type="GO" id="GO:0046486">
    <property type="term" value="P:glycerolipid metabolic process"/>
    <property type="evidence" value="ECO:0007669"/>
    <property type="project" value="UniProtKB-UniPathway"/>
</dbReference>
<organism evidence="25 26">
    <name type="scientific">Acipenser ruthenus</name>
    <name type="common">Sterlet sturgeon</name>
    <dbReference type="NCBI Taxonomy" id="7906"/>
    <lineage>
        <taxon>Eukaryota</taxon>
        <taxon>Metazoa</taxon>
        <taxon>Chordata</taxon>
        <taxon>Craniata</taxon>
        <taxon>Vertebrata</taxon>
        <taxon>Euteleostomi</taxon>
        <taxon>Actinopterygii</taxon>
        <taxon>Chondrostei</taxon>
        <taxon>Acipenseriformes</taxon>
        <taxon>Acipenseridae</taxon>
        <taxon>Acipenser</taxon>
    </lineage>
</organism>
<dbReference type="InterPro" id="IPR011344">
    <property type="entry name" value="ssDNA-bd"/>
</dbReference>
<feature type="region of interest" description="Disordered" evidence="23">
    <location>
        <begin position="737"/>
        <end position="758"/>
    </location>
</feature>
<keyword evidence="14" id="KW-0443">Lipid metabolism</keyword>
<evidence type="ECO:0000256" key="7">
    <source>
        <dbReference type="ARBA" id="ARBA00022737"/>
    </source>
</evidence>
<keyword evidence="12" id="KW-0560">Oxidoreductase</keyword>
<dbReference type="InterPro" id="IPR036812">
    <property type="entry name" value="NAD(P)_OxRdtase_dom_sf"/>
</dbReference>
<feature type="region of interest" description="Disordered" evidence="23">
    <location>
        <begin position="561"/>
        <end position="622"/>
    </location>
</feature>
<dbReference type="PROSITE" id="PS00062">
    <property type="entry name" value="ALDOKETO_REDUCTASE_2"/>
    <property type="match status" value="1"/>
</dbReference>
<feature type="region of interest" description="Disordered" evidence="23">
    <location>
        <begin position="1456"/>
        <end position="1478"/>
    </location>
</feature>
<dbReference type="PRINTS" id="PR00069">
    <property type="entry name" value="ALDKETRDTASE"/>
</dbReference>
<evidence type="ECO:0000256" key="19">
    <source>
        <dbReference type="ARBA" id="ARBA00023411"/>
    </source>
</evidence>
<dbReference type="SMART" id="SM00046">
    <property type="entry name" value="DAGKc"/>
    <property type="match status" value="1"/>
</dbReference>
<evidence type="ECO:0000256" key="22">
    <source>
        <dbReference type="RuleBase" id="RU361128"/>
    </source>
</evidence>
<dbReference type="Gene3D" id="3.30.60.20">
    <property type="match status" value="1"/>
</dbReference>
<dbReference type="PROSITE" id="PS00798">
    <property type="entry name" value="ALDOKETO_REDUCTASE_1"/>
    <property type="match status" value="1"/>
</dbReference>
<feature type="domain" description="DAGKc" evidence="24">
    <location>
        <begin position="969"/>
        <end position="1103"/>
    </location>
</feature>
<dbReference type="Pfam" id="PF00130">
    <property type="entry name" value="C1_1"/>
    <property type="match status" value="1"/>
</dbReference>
<feature type="compositionally biased region" description="Basic and acidic residues" evidence="23">
    <location>
        <begin position="1460"/>
        <end position="1470"/>
    </location>
</feature>
<evidence type="ECO:0000256" key="12">
    <source>
        <dbReference type="ARBA" id="ARBA00023002"/>
    </source>
</evidence>
<dbReference type="Proteomes" id="UP000289886">
    <property type="component" value="Unassembled WGS sequence"/>
</dbReference>
<dbReference type="Pfam" id="PF00248">
    <property type="entry name" value="Aldo_ket_red"/>
    <property type="match status" value="1"/>
</dbReference>
<feature type="compositionally biased region" description="Polar residues" evidence="23">
    <location>
        <begin position="582"/>
        <end position="597"/>
    </location>
</feature>
<evidence type="ECO:0000256" key="1">
    <source>
        <dbReference type="ARBA" id="ARBA00004436"/>
    </source>
</evidence>
<evidence type="ECO:0000256" key="15">
    <source>
        <dbReference type="ARBA" id="ARBA00023125"/>
    </source>
</evidence>
<dbReference type="HAMAP" id="MF_00984">
    <property type="entry name" value="SSB"/>
    <property type="match status" value="1"/>
</dbReference>
<name>A0A444UK62_ACIRT</name>
<evidence type="ECO:0000256" key="9">
    <source>
        <dbReference type="ARBA" id="ARBA00022777"/>
    </source>
</evidence>
<evidence type="ECO:0000256" key="18">
    <source>
        <dbReference type="ARBA" id="ARBA00023371"/>
    </source>
</evidence>
<evidence type="ECO:0000313" key="25">
    <source>
        <dbReference type="EMBL" id="RXM35498.1"/>
    </source>
</evidence>
<dbReference type="CDD" id="cd04496">
    <property type="entry name" value="SSB_OBF"/>
    <property type="match status" value="1"/>
</dbReference>
<gene>
    <name evidence="25" type="ORF">EOD39_4047</name>
</gene>
<dbReference type="InterPro" id="IPR056383">
    <property type="entry name" value="DGKI-like_dom"/>
</dbReference>
<dbReference type="SMART" id="SM00248">
    <property type="entry name" value="ANK"/>
    <property type="match status" value="2"/>
</dbReference>
<dbReference type="SUPFAM" id="SSF50249">
    <property type="entry name" value="Nucleic acid-binding proteins"/>
    <property type="match status" value="1"/>
</dbReference>
<dbReference type="InterPro" id="IPR017438">
    <property type="entry name" value="ATP-NAD_kinase_N"/>
</dbReference>
<keyword evidence="7" id="KW-0677">Repeat</keyword>
<evidence type="ECO:0000256" key="8">
    <source>
        <dbReference type="ARBA" id="ARBA00022741"/>
    </source>
</evidence>
<dbReference type="GO" id="GO:0004143">
    <property type="term" value="F:ATP-dependent diacylglycerol kinase activity"/>
    <property type="evidence" value="ECO:0007669"/>
    <property type="project" value="UniProtKB-EC"/>
</dbReference>
<evidence type="ECO:0000256" key="17">
    <source>
        <dbReference type="ARBA" id="ARBA00023271"/>
    </source>
</evidence>
<dbReference type="Pfam" id="PF12796">
    <property type="entry name" value="Ank_2"/>
    <property type="match status" value="1"/>
</dbReference>
<dbReference type="InterPro" id="IPR000424">
    <property type="entry name" value="Primosome_PriB/ssb"/>
</dbReference>
<dbReference type="GO" id="GO:0005886">
    <property type="term" value="C:plasma membrane"/>
    <property type="evidence" value="ECO:0007669"/>
    <property type="project" value="TreeGrafter"/>
</dbReference>
<feature type="repeat" description="ANK" evidence="20">
    <location>
        <begin position="1516"/>
        <end position="1539"/>
    </location>
</feature>
<keyword evidence="8 22" id="KW-0547">Nucleotide-binding</keyword>
<keyword evidence="15 21" id="KW-0238">DNA-binding</keyword>
<feature type="repeat" description="ANK" evidence="20">
    <location>
        <begin position="1552"/>
        <end position="1584"/>
    </location>
</feature>
<dbReference type="InterPro" id="IPR018170">
    <property type="entry name" value="Aldo/ket_reductase_CS"/>
</dbReference>
<keyword evidence="17" id="KW-1135">Mitochondrion nucleoid</keyword>
<dbReference type="GO" id="GO:0007200">
    <property type="term" value="P:phospholipase C-activating G protein-coupled receptor signaling pathway"/>
    <property type="evidence" value="ECO:0007669"/>
    <property type="project" value="InterPro"/>
</dbReference>
<dbReference type="InterPro" id="IPR002110">
    <property type="entry name" value="Ankyrin_rpt"/>
</dbReference>
<dbReference type="FunFam" id="3.40.50.10330:FF:000002">
    <property type="entry name" value="Diacylglycerol kinase"/>
    <property type="match status" value="1"/>
</dbReference>
<dbReference type="PROSITE" id="PS50935">
    <property type="entry name" value="SSB"/>
    <property type="match status" value="1"/>
</dbReference>
<dbReference type="Gene3D" id="2.40.50.140">
    <property type="entry name" value="Nucleic acid-binding proteins"/>
    <property type="match status" value="1"/>
</dbReference>
<evidence type="ECO:0000256" key="5">
    <source>
        <dbReference type="ARBA" id="ARBA00022679"/>
    </source>
</evidence>
<keyword evidence="5 22" id="KW-0808">Transferase</keyword>
<dbReference type="GO" id="GO:0042645">
    <property type="term" value="C:mitochondrial nucleoid"/>
    <property type="evidence" value="ECO:0007669"/>
    <property type="project" value="UniProtKB-SubCell"/>
</dbReference>
<evidence type="ECO:0000256" key="20">
    <source>
        <dbReference type="PROSITE-ProRule" id="PRU00023"/>
    </source>
</evidence>